<dbReference type="SUPFAM" id="SSF88713">
    <property type="entry name" value="Glycoside hydrolase/deacetylase"/>
    <property type="match status" value="1"/>
</dbReference>
<dbReference type="CDD" id="cd10979">
    <property type="entry name" value="CE4_PuuE_like"/>
    <property type="match status" value="1"/>
</dbReference>
<dbReference type="GO" id="GO:0016810">
    <property type="term" value="F:hydrolase activity, acting on carbon-nitrogen (but not peptide) bonds"/>
    <property type="evidence" value="ECO:0007669"/>
    <property type="project" value="InterPro"/>
</dbReference>
<evidence type="ECO:0000313" key="2">
    <source>
        <dbReference type="EMBL" id="KAA0012925.1"/>
    </source>
</evidence>
<dbReference type="PANTHER" id="PTHR43123">
    <property type="entry name" value="POLYSACCHARIDE DEACETYLASE-RELATED"/>
    <property type="match status" value="1"/>
</dbReference>
<accession>A0A7V7G410</accession>
<dbReference type="Proteomes" id="UP000486760">
    <property type="component" value="Unassembled WGS sequence"/>
</dbReference>
<evidence type="ECO:0000259" key="1">
    <source>
        <dbReference type="Pfam" id="PF01522"/>
    </source>
</evidence>
<sequence length="311" mass="35916">MSLGPEYLHYPWRRHGYDHDRYAWSMLGDRRTIRWPGDKPLAVWINVSLQFYPLNQRGVPFKVPNGMTMPYPDLRHYSLRDYGNRVGIYRLLAAFEQRGVRPTWAINAQLAERTPYLLERLRAYGGEFLCHGWNMDHLHYGGQDRDEEAAVVRRSVETLRELTGQRIRGWLSPAKHQSWNTPELLAENGIEYCGDWINDDMPYAFATERGELTMMPLSTEIEDQFVMCQNLHSEDSWVNQVTDAFDFLLEEGRAQGGRLLALNLHPWLVGQPHRIGCLEAVLDHIAAHAEVWQAPAGEILDAYRAQAGDND</sequence>
<dbReference type="EMBL" id="VTPY01000003">
    <property type="protein sequence ID" value="KAA0012925.1"/>
    <property type="molecule type" value="Genomic_DNA"/>
</dbReference>
<dbReference type="PANTHER" id="PTHR43123:SF4">
    <property type="entry name" value="POLYSACCHARIDE DEACETYLASE"/>
    <property type="match status" value="1"/>
</dbReference>
<dbReference type="Pfam" id="PF01522">
    <property type="entry name" value="Polysacc_deac_1"/>
    <property type="match status" value="1"/>
</dbReference>
<dbReference type="RefSeq" id="WP_149327879.1">
    <property type="nucleotide sequence ID" value="NZ_VTPY01000003.1"/>
</dbReference>
<keyword evidence="3" id="KW-1185">Reference proteome</keyword>
<dbReference type="GO" id="GO:0005975">
    <property type="term" value="P:carbohydrate metabolic process"/>
    <property type="evidence" value="ECO:0007669"/>
    <property type="project" value="InterPro"/>
</dbReference>
<dbReference type="InterPro" id="IPR002509">
    <property type="entry name" value="NODB_dom"/>
</dbReference>
<evidence type="ECO:0000313" key="3">
    <source>
        <dbReference type="Proteomes" id="UP000486760"/>
    </source>
</evidence>
<organism evidence="2 3">
    <name type="scientific">Billgrantia pellis</name>
    <dbReference type="NCBI Taxonomy" id="2606936"/>
    <lineage>
        <taxon>Bacteria</taxon>
        <taxon>Pseudomonadati</taxon>
        <taxon>Pseudomonadota</taxon>
        <taxon>Gammaproteobacteria</taxon>
        <taxon>Oceanospirillales</taxon>
        <taxon>Halomonadaceae</taxon>
        <taxon>Billgrantia</taxon>
    </lineage>
</organism>
<dbReference type="Gene3D" id="3.20.20.370">
    <property type="entry name" value="Glycoside hydrolase/deacetylase"/>
    <property type="match status" value="1"/>
</dbReference>
<reference evidence="2 3" key="1">
    <citation type="submission" date="2019-08" db="EMBL/GenBank/DDBJ databases">
        <title>Bioinformatics analysis of the strain L3 and L5.</title>
        <authorList>
            <person name="Li X."/>
        </authorList>
    </citation>
    <scope>NUCLEOTIDE SEQUENCE [LARGE SCALE GENOMIC DNA]</scope>
    <source>
        <strain evidence="2 3">L5</strain>
    </source>
</reference>
<dbReference type="AlphaFoldDB" id="A0A7V7G410"/>
<proteinExistence type="predicted"/>
<name>A0A7V7G410_9GAMM</name>
<comment type="caution">
    <text evidence="2">The sequence shown here is derived from an EMBL/GenBank/DDBJ whole genome shotgun (WGS) entry which is preliminary data.</text>
</comment>
<gene>
    <name evidence="2" type="ORF">F0A17_08320</name>
</gene>
<feature type="domain" description="NodB homology" evidence="1">
    <location>
        <begin position="85"/>
        <end position="192"/>
    </location>
</feature>
<dbReference type="InterPro" id="IPR011330">
    <property type="entry name" value="Glyco_hydro/deAcase_b/a-brl"/>
</dbReference>
<protein>
    <submittedName>
        <fullName evidence="2">Polysaccharide deacetylase family protein</fullName>
    </submittedName>
</protein>